<dbReference type="AlphaFoldDB" id="A0A0C4DKH2"/>
<dbReference type="OrthoDB" id="3648173at2759"/>
<evidence type="ECO:0000313" key="8">
    <source>
        <dbReference type="EMBL" id="KLU81149.1"/>
    </source>
</evidence>
<feature type="transmembrane region" description="Helical" evidence="6">
    <location>
        <begin position="152"/>
        <end position="182"/>
    </location>
</feature>
<dbReference type="STRING" id="644358.A0A0C4DKH2"/>
<evidence type="ECO:0000313" key="9">
    <source>
        <dbReference type="EnsemblFungi" id="MAPG_00244T0"/>
    </source>
</evidence>
<keyword evidence="10" id="KW-1185">Reference proteome</keyword>
<evidence type="ECO:0000256" key="2">
    <source>
        <dbReference type="ARBA" id="ARBA00022692"/>
    </source>
</evidence>
<reference evidence="8" key="2">
    <citation type="submission" date="2010-05" db="EMBL/GenBank/DDBJ databases">
        <title>The Genome Sequence of Magnaporthe poae strain ATCC 64411.</title>
        <authorList>
            <consortium name="The Broad Institute Genome Sequencing Platform"/>
            <consortium name="Broad Institute Genome Sequencing Center for Infectious Disease"/>
            <person name="Ma L.-J."/>
            <person name="Dead R."/>
            <person name="Young S."/>
            <person name="Zeng Q."/>
            <person name="Koehrsen M."/>
            <person name="Alvarado L."/>
            <person name="Berlin A."/>
            <person name="Chapman S.B."/>
            <person name="Chen Z."/>
            <person name="Freedman E."/>
            <person name="Gellesch M."/>
            <person name="Goldberg J."/>
            <person name="Griggs A."/>
            <person name="Gujja S."/>
            <person name="Heilman E.R."/>
            <person name="Heiman D."/>
            <person name="Hepburn T."/>
            <person name="Howarth C."/>
            <person name="Jen D."/>
            <person name="Larson L."/>
            <person name="Mehta T."/>
            <person name="Neiman D."/>
            <person name="Pearson M."/>
            <person name="Roberts A."/>
            <person name="Saif S."/>
            <person name="Shea T."/>
            <person name="Shenoy N."/>
            <person name="Sisk P."/>
            <person name="Stolte C."/>
            <person name="Sykes S."/>
            <person name="Walk T."/>
            <person name="White J."/>
            <person name="Yandava C."/>
            <person name="Haas B."/>
            <person name="Nusbaum C."/>
            <person name="Birren B."/>
        </authorList>
    </citation>
    <scope>NUCLEOTIDE SEQUENCE</scope>
    <source>
        <strain evidence="8">ATCC 64411</strain>
    </source>
</reference>
<evidence type="ECO:0000256" key="1">
    <source>
        <dbReference type="ARBA" id="ARBA00004141"/>
    </source>
</evidence>
<keyword evidence="3 6" id="KW-1133">Transmembrane helix</keyword>
<feature type="transmembrane region" description="Helical" evidence="6">
    <location>
        <begin position="50"/>
        <end position="71"/>
    </location>
</feature>
<evidence type="ECO:0000313" key="10">
    <source>
        <dbReference type="Proteomes" id="UP000011715"/>
    </source>
</evidence>
<reference evidence="8" key="3">
    <citation type="submission" date="2011-03" db="EMBL/GenBank/DDBJ databases">
        <title>Annotation of Magnaporthe poae ATCC 64411.</title>
        <authorList>
            <person name="Ma L.-J."/>
            <person name="Dead R."/>
            <person name="Young S.K."/>
            <person name="Zeng Q."/>
            <person name="Gargeya S."/>
            <person name="Fitzgerald M."/>
            <person name="Haas B."/>
            <person name="Abouelleil A."/>
            <person name="Alvarado L."/>
            <person name="Arachchi H.M."/>
            <person name="Berlin A."/>
            <person name="Brown A."/>
            <person name="Chapman S.B."/>
            <person name="Chen Z."/>
            <person name="Dunbar C."/>
            <person name="Freedman E."/>
            <person name="Gearin G."/>
            <person name="Gellesch M."/>
            <person name="Goldberg J."/>
            <person name="Griggs A."/>
            <person name="Gujja S."/>
            <person name="Heiman D."/>
            <person name="Howarth C."/>
            <person name="Larson L."/>
            <person name="Lui A."/>
            <person name="MacDonald P.J.P."/>
            <person name="Mehta T."/>
            <person name="Montmayeur A."/>
            <person name="Murphy C."/>
            <person name="Neiman D."/>
            <person name="Pearson M."/>
            <person name="Priest M."/>
            <person name="Roberts A."/>
            <person name="Saif S."/>
            <person name="Shea T."/>
            <person name="Shenoy N."/>
            <person name="Sisk P."/>
            <person name="Stolte C."/>
            <person name="Sykes S."/>
            <person name="Yandava C."/>
            <person name="Wortman J."/>
            <person name="Nusbaum C."/>
            <person name="Birren B."/>
        </authorList>
    </citation>
    <scope>NUCLEOTIDE SEQUENCE</scope>
    <source>
        <strain evidence="8">ATCC 64411</strain>
    </source>
</reference>
<comment type="similarity">
    <text evidence="5">Belongs to the SAT4 family.</text>
</comment>
<dbReference type="InterPro" id="IPR052337">
    <property type="entry name" value="SAT4-like"/>
</dbReference>
<dbReference type="eggNOG" id="ENOG502SNZ8">
    <property type="taxonomic scope" value="Eukaryota"/>
</dbReference>
<dbReference type="EMBL" id="GL876966">
    <property type="protein sequence ID" value="KLU81149.1"/>
    <property type="molecule type" value="Genomic_DNA"/>
</dbReference>
<keyword evidence="2 6" id="KW-0812">Transmembrane</keyword>
<dbReference type="Proteomes" id="UP000011715">
    <property type="component" value="Unassembled WGS sequence"/>
</dbReference>
<reference evidence="9" key="5">
    <citation type="submission" date="2015-06" db="UniProtKB">
        <authorList>
            <consortium name="EnsemblFungi"/>
        </authorList>
    </citation>
    <scope>IDENTIFICATION</scope>
    <source>
        <strain evidence="9">ATCC 64411</strain>
    </source>
</reference>
<dbReference type="OMA" id="ITNIFAC"/>
<evidence type="ECO:0000259" key="7">
    <source>
        <dbReference type="Pfam" id="PF20684"/>
    </source>
</evidence>
<evidence type="ECO:0000256" key="3">
    <source>
        <dbReference type="ARBA" id="ARBA00022989"/>
    </source>
</evidence>
<dbReference type="Pfam" id="PF20684">
    <property type="entry name" value="Fung_rhodopsin"/>
    <property type="match status" value="1"/>
</dbReference>
<name>A0A0C4DKH2_MAGP6</name>
<evidence type="ECO:0000256" key="6">
    <source>
        <dbReference type="SAM" id="Phobius"/>
    </source>
</evidence>
<dbReference type="PANTHER" id="PTHR33048:SF47">
    <property type="entry name" value="INTEGRAL MEMBRANE PROTEIN-RELATED"/>
    <property type="match status" value="1"/>
</dbReference>
<keyword evidence="4 6" id="KW-0472">Membrane</keyword>
<feature type="transmembrane region" description="Helical" evidence="6">
    <location>
        <begin position="20"/>
        <end position="38"/>
    </location>
</feature>
<comment type="subcellular location">
    <subcellularLocation>
        <location evidence="1">Membrane</location>
        <topology evidence="1">Multi-pass membrane protein</topology>
    </subcellularLocation>
</comment>
<accession>A0A0C4DKH2</accession>
<organism evidence="9 10">
    <name type="scientific">Magnaporthiopsis poae (strain ATCC 64411 / 73-15)</name>
    <name type="common">Kentucky bluegrass fungus</name>
    <name type="synonym">Magnaporthe poae</name>
    <dbReference type="NCBI Taxonomy" id="644358"/>
    <lineage>
        <taxon>Eukaryota</taxon>
        <taxon>Fungi</taxon>
        <taxon>Dikarya</taxon>
        <taxon>Ascomycota</taxon>
        <taxon>Pezizomycotina</taxon>
        <taxon>Sordariomycetes</taxon>
        <taxon>Sordariomycetidae</taxon>
        <taxon>Magnaporthales</taxon>
        <taxon>Magnaporthaceae</taxon>
        <taxon>Magnaporthiopsis</taxon>
    </lineage>
</organism>
<feature type="domain" description="Rhodopsin" evidence="7">
    <location>
        <begin position="34"/>
        <end position="239"/>
    </location>
</feature>
<proteinExistence type="inferred from homology"/>
<dbReference type="InterPro" id="IPR049326">
    <property type="entry name" value="Rhodopsin_dom_fungi"/>
</dbReference>
<dbReference type="GO" id="GO:0016020">
    <property type="term" value="C:membrane"/>
    <property type="evidence" value="ECO:0007669"/>
    <property type="project" value="UniProtKB-SubCell"/>
</dbReference>
<sequence length="240" mass="26523">MADLTPAQLAETNGPMVSSIGIAFGVGALVFLILRFYTRGVILKAIGKDDWAILVATIFSLGNSVCLIFEVKYGMGRHQAAVGAEEGVEQLKVGSSPRIPTPRSRTYGRLIVCSAQYLLGSILLYNFGMNVVKLGFLFQFKRIFQDAIVQRICFWFTIYVCVWAIVQALLLSFACLPLGFIVPSMANKCLDPLTIWYISSVMSMATDIAIFCIPLPSVWKLQLPIKQKLMVMGIFCLGFL</sequence>
<reference evidence="10" key="1">
    <citation type="submission" date="2010-05" db="EMBL/GenBank/DDBJ databases">
        <title>The genome sequence of Magnaporthe poae strain ATCC 64411.</title>
        <authorList>
            <person name="Ma L.-J."/>
            <person name="Dead R."/>
            <person name="Young S."/>
            <person name="Zeng Q."/>
            <person name="Koehrsen M."/>
            <person name="Alvarado L."/>
            <person name="Berlin A."/>
            <person name="Chapman S.B."/>
            <person name="Chen Z."/>
            <person name="Freedman E."/>
            <person name="Gellesch M."/>
            <person name="Goldberg J."/>
            <person name="Griggs A."/>
            <person name="Gujja S."/>
            <person name="Heilman E.R."/>
            <person name="Heiman D."/>
            <person name="Hepburn T."/>
            <person name="Howarth C."/>
            <person name="Jen D."/>
            <person name="Larson L."/>
            <person name="Mehta T."/>
            <person name="Neiman D."/>
            <person name="Pearson M."/>
            <person name="Roberts A."/>
            <person name="Saif S."/>
            <person name="Shea T."/>
            <person name="Shenoy N."/>
            <person name="Sisk P."/>
            <person name="Stolte C."/>
            <person name="Sykes S."/>
            <person name="Walk T."/>
            <person name="White J."/>
            <person name="Yandava C."/>
            <person name="Haas B."/>
            <person name="Nusbaum C."/>
            <person name="Birren B."/>
        </authorList>
    </citation>
    <scope>NUCLEOTIDE SEQUENCE [LARGE SCALE GENOMIC DNA]</scope>
    <source>
        <strain evidence="10">ATCC 64411 / 73-15</strain>
    </source>
</reference>
<feature type="transmembrane region" description="Helical" evidence="6">
    <location>
        <begin position="117"/>
        <end position="140"/>
    </location>
</feature>
<evidence type="ECO:0000256" key="4">
    <source>
        <dbReference type="ARBA" id="ARBA00023136"/>
    </source>
</evidence>
<feature type="transmembrane region" description="Helical" evidence="6">
    <location>
        <begin position="194"/>
        <end position="219"/>
    </location>
</feature>
<evidence type="ECO:0000256" key="5">
    <source>
        <dbReference type="ARBA" id="ARBA00038359"/>
    </source>
</evidence>
<reference evidence="9" key="4">
    <citation type="journal article" date="2015" name="G3 (Bethesda)">
        <title>Genome sequences of three phytopathogenic species of the Magnaporthaceae family of fungi.</title>
        <authorList>
            <person name="Okagaki L.H."/>
            <person name="Nunes C.C."/>
            <person name="Sailsbery J."/>
            <person name="Clay B."/>
            <person name="Brown D."/>
            <person name="John T."/>
            <person name="Oh Y."/>
            <person name="Young N."/>
            <person name="Fitzgerald M."/>
            <person name="Haas B.J."/>
            <person name="Zeng Q."/>
            <person name="Young S."/>
            <person name="Adiconis X."/>
            <person name="Fan L."/>
            <person name="Levin J.Z."/>
            <person name="Mitchell T.K."/>
            <person name="Okubara P.A."/>
            <person name="Farman M.L."/>
            <person name="Kohn L.M."/>
            <person name="Birren B."/>
            <person name="Ma L.-J."/>
            <person name="Dean R.A."/>
        </authorList>
    </citation>
    <scope>NUCLEOTIDE SEQUENCE</scope>
    <source>
        <strain evidence="9">ATCC 64411 / 73-15</strain>
    </source>
</reference>
<dbReference type="EMBL" id="ADBL01000056">
    <property type="status" value="NOT_ANNOTATED_CDS"/>
    <property type="molecule type" value="Genomic_DNA"/>
</dbReference>
<dbReference type="VEuPathDB" id="FungiDB:MAPG_00244"/>
<gene>
    <name evidence="8" type="ORF">MAPG_00244</name>
</gene>
<protein>
    <recommendedName>
        <fullName evidence="7">Rhodopsin domain-containing protein</fullName>
    </recommendedName>
</protein>
<dbReference type="PANTHER" id="PTHR33048">
    <property type="entry name" value="PTH11-LIKE INTEGRAL MEMBRANE PROTEIN (AFU_ORTHOLOGUE AFUA_5G11245)"/>
    <property type="match status" value="1"/>
</dbReference>
<dbReference type="EnsemblFungi" id="MAPG_00244T0">
    <property type="protein sequence ID" value="MAPG_00244T0"/>
    <property type="gene ID" value="MAPG_00244"/>
</dbReference>